<evidence type="ECO:0000313" key="2">
    <source>
        <dbReference type="EMBL" id="KKL84651.1"/>
    </source>
</evidence>
<organism evidence="2">
    <name type="scientific">marine sediment metagenome</name>
    <dbReference type="NCBI Taxonomy" id="412755"/>
    <lineage>
        <taxon>unclassified sequences</taxon>
        <taxon>metagenomes</taxon>
        <taxon>ecological metagenomes</taxon>
    </lineage>
</organism>
<proteinExistence type="predicted"/>
<reference evidence="2" key="1">
    <citation type="journal article" date="2015" name="Nature">
        <title>Complex archaea that bridge the gap between prokaryotes and eukaryotes.</title>
        <authorList>
            <person name="Spang A."/>
            <person name="Saw J.H."/>
            <person name="Jorgensen S.L."/>
            <person name="Zaremba-Niedzwiedzka K."/>
            <person name="Martijn J."/>
            <person name="Lind A.E."/>
            <person name="van Eijk R."/>
            <person name="Schleper C."/>
            <person name="Guy L."/>
            <person name="Ettema T.J."/>
        </authorList>
    </citation>
    <scope>NUCLEOTIDE SEQUENCE</scope>
</reference>
<feature type="region of interest" description="Disordered" evidence="1">
    <location>
        <begin position="360"/>
        <end position="386"/>
    </location>
</feature>
<accession>A0A0F9G2G8</accession>
<evidence type="ECO:0000256" key="1">
    <source>
        <dbReference type="SAM" id="MobiDB-lite"/>
    </source>
</evidence>
<dbReference type="EMBL" id="LAZR01021644">
    <property type="protein sequence ID" value="KKL84651.1"/>
    <property type="molecule type" value="Genomic_DNA"/>
</dbReference>
<protein>
    <submittedName>
        <fullName evidence="2">Uncharacterized protein</fullName>
    </submittedName>
</protein>
<dbReference type="AlphaFoldDB" id="A0A0F9G2G8"/>
<name>A0A0F9G2G8_9ZZZZ</name>
<gene>
    <name evidence="2" type="ORF">LCGC14_1962610</name>
</gene>
<comment type="caution">
    <text evidence="2">The sequence shown here is derived from an EMBL/GenBank/DDBJ whole genome shotgun (WGS) entry which is preliminary data.</text>
</comment>
<sequence>MSRVNKKNGPALVNFCRPMRGPENAVEVIKNGGLLSRDDRCKATMDAQSFNDAWKEYADNNGPCPYLYQPSLMEATVAEKGLMAVSGQPARSKGKPDKWSERVLGTWNNGDRLESGRLHHSKDVSKLVANKDDIVEVDGVKYVMGIFAIDSSKTGNYGTIIREGKRLAFEGVEGVERLVGRINPDIVTETFEDGGWVVWNTNQQIVWGTLNRDGSALTHANIREDASNTAFVALSDPIVGKDVARSMLVAAVKAAMSEPPNEEGLTNWDRFCGRKSRSEDGKTTAGENKTWANVGTLCRLHPKVVFCFGFRAVQVGIPCFTRFVGDTLETSEEVLNFAVGQRLPLDLSENRWDLRRRFKSEPETAEVEAPEVETTSGVEAEMPVSD</sequence>